<reference evidence="2 3" key="1">
    <citation type="journal article" date="2019" name="Int. J. Syst. Evol. Microbiol.">
        <title>The Global Catalogue of Microorganisms (GCM) 10K type strain sequencing project: providing services to taxonomists for standard genome sequencing and annotation.</title>
        <authorList>
            <consortium name="The Broad Institute Genomics Platform"/>
            <consortium name="The Broad Institute Genome Sequencing Center for Infectious Disease"/>
            <person name="Wu L."/>
            <person name="Ma J."/>
        </authorList>
    </citation>
    <scope>NUCLEOTIDE SEQUENCE [LARGE SCALE GENOMIC DNA]</scope>
    <source>
        <strain evidence="2 3">CGMCC 1.12121</strain>
    </source>
</reference>
<dbReference type="InterPro" id="IPR052209">
    <property type="entry name" value="CbiZ"/>
</dbReference>
<sequence length="257" mass="26259">MFESTVRQEVCRLSRRGTRWLSTGYAGGESVADAAYLLSVPEGWDDVDVAGYVRRRRQEVGFGSDQAASDRGDDAPALLTGVSMRHARRARLGPVEAVVTAGVSNPAALPVPEQGQSDASAEGGGQRDEGGTGSDRRHHGTVNVVVGTTRSLAPGALANLIAAAAEAKAATLLARTGVPGTTSDAILVGCDPDGEPAVFSGSATAVGSAARACVRDALLAALASRYGDEGPPASVGDAEYGVVTDRQARVDVVESEE</sequence>
<accession>A0ABD6CJX5</accession>
<dbReference type="RefSeq" id="WP_390276784.1">
    <property type="nucleotide sequence ID" value="NZ_JBHUDK010000002.1"/>
</dbReference>
<feature type="region of interest" description="Disordered" evidence="1">
    <location>
        <begin position="106"/>
        <end position="139"/>
    </location>
</feature>
<organism evidence="2 3">
    <name type="scientific">Halobellus rarus</name>
    <dbReference type="NCBI Taxonomy" id="1126237"/>
    <lineage>
        <taxon>Archaea</taxon>
        <taxon>Methanobacteriati</taxon>
        <taxon>Methanobacteriota</taxon>
        <taxon>Stenosarchaea group</taxon>
        <taxon>Halobacteria</taxon>
        <taxon>Halobacteriales</taxon>
        <taxon>Haloferacaceae</taxon>
        <taxon>Halobellus</taxon>
    </lineage>
</organism>
<proteinExistence type="predicted"/>
<dbReference type="EMBL" id="JBHUDK010000002">
    <property type="protein sequence ID" value="MFD1597679.1"/>
    <property type="molecule type" value="Genomic_DNA"/>
</dbReference>
<evidence type="ECO:0000256" key="1">
    <source>
        <dbReference type="SAM" id="MobiDB-lite"/>
    </source>
</evidence>
<protein>
    <submittedName>
        <fullName evidence="2">Adenosylcobinamide amidohydrolase</fullName>
    </submittedName>
</protein>
<dbReference type="Proteomes" id="UP001597085">
    <property type="component" value="Unassembled WGS sequence"/>
</dbReference>
<evidence type="ECO:0000313" key="2">
    <source>
        <dbReference type="EMBL" id="MFD1597679.1"/>
    </source>
</evidence>
<dbReference type="Pfam" id="PF01955">
    <property type="entry name" value="CbiZ"/>
    <property type="match status" value="1"/>
</dbReference>
<keyword evidence="3" id="KW-1185">Reference proteome</keyword>
<dbReference type="PANTHER" id="PTHR35336:SF5">
    <property type="entry name" value="ADENOSYLCOBINAMIDE AMIDOHYDROLASE"/>
    <property type="match status" value="1"/>
</dbReference>
<name>A0ABD6CJX5_9EURY</name>
<dbReference type="PANTHER" id="PTHR35336">
    <property type="entry name" value="ADENOSYLCOBINAMIDE AMIDOHYDROLASE"/>
    <property type="match status" value="1"/>
</dbReference>
<evidence type="ECO:0000313" key="3">
    <source>
        <dbReference type="Proteomes" id="UP001597085"/>
    </source>
</evidence>
<gene>
    <name evidence="2" type="ORF">ACFSBX_01715</name>
</gene>
<dbReference type="AlphaFoldDB" id="A0ABD6CJX5"/>
<dbReference type="InterPro" id="IPR002808">
    <property type="entry name" value="AdoCbi_amidolase"/>
</dbReference>
<comment type="caution">
    <text evidence="2">The sequence shown here is derived from an EMBL/GenBank/DDBJ whole genome shotgun (WGS) entry which is preliminary data.</text>
</comment>